<dbReference type="InterPro" id="IPR013740">
    <property type="entry name" value="Redoxin"/>
</dbReference>
<evidence type="ECO:0000313" key="5">
    <source>
        <dbReference type="Proteomes" id="UP001379949"/>
    </source>
</evidence>
<dbReference type="Pfam" id="PF08534">
    <property type="entry name" value="Redoxin"/>
    <property type="match status" value="1"/>
</dbReference>
<dbReference type="Gene3D" id="3.40.30.10">
    <property type="entry name" value="Glutaredoxin"/>
    <property type="match status" value="1"/>
</dbReference>
<dbReference type="PANTHER" id="PTHR10430">
    <property type="entry name" value="PEROXIREDOXIN"/>
    <property type="match status" value="1"/>
</dbReference>
<organism evidence="4 5">
    <name type="scientific">Marinomonas arenicola</name>
    <dbReference type="NCBI Taxonomy" id="569601"/>
    <lineage>
        <taxon>Bacteria</taxon>
        <taxon>Pseudomonadati</taxon>
        <taxon>Pseudomonadota</taxon>
        <taxon>Gammaproteobacteria</taxon>
        <taxon>Oceanospirillales</taxon>
        <taxon>Oceanospirillaceae</taxon>
        <taxon>Marinomonas</taxon>
    </lineage>
</organism>
<dbReference type="PROSITE" id="PS51352">
    <property type="entry name" value="THIOREDOXIN_2"/>
    <property type="match status" value="1"/>
</dbReference>
<feature type="non-terminal residue" evidence="4">
    <location>
        <position position="82"/>
    </location>
</feature>
<dbReference type="InterPro" id="IPR036249">
    <property type="entry name" value="Thioredoxin-like_sf"/>
</dbReference>
<evidence type="ECO:0000259" key="3">
    <source>
        <dbReference type="PROSITE" id="PS51352"/>
    </source>
</evidence>
<dbReference type="PANTHER" id="PTHR10430:SF16">
    <property type="entry name" value="PEROXIREDOXIN-5, MITOCHONDRIAL"/>
    <property type="match status" value="1"/>
</dbReference>
<dbReference type="InterPro" id="IPR037944">
    <property type="entry name" value="PRX5-like"/>
</dbReference>
<proteinExistence type="predicted"/>
<feature type="domain" description="Thioredoxin" evidence="3">
    <location>
        <begin position="1"/>
        <end position="82"/>
    </location>
</feature>
<comment type="caution">
    <text evidence="4">The sequence shown here is derived from an EMBL/GenBank/DDBJ whole genome shotgun (WGS) entry which is preliminary data.</text>
</comment>
<name>A0ABU9GB26_9GAMM</name>
<dbReference type="EMBL" id="JBAKAR010000081">
    <property type="protein sequence ID" value="MEL0614983.1"/>
    <property type="molecule type" value="Genomic_DNA"/>
</dbReference>
<evidence type="ECO:0000256" key="2">
    <source>
        <dbReference type="ARBA" id="ARBA00023002"/>
    </source>
</evidence>
<keyword evidence="5" id="KW-1185">Reference proteome</keyword>
<keyword evidence="1" id="KW-0575">Peroxidase</keyword>
<accession>A0ABU9GB26</accession>
<keyword evidence="2" id="KW-0560">Oxidoreductase</keyword>
<reference evidence="4 5" key="1">
    <citation type="submission" date="2024-02" db="EMBL/GenBank/DDBJ databases">
        <title>Bacteria isolated from the canopy kelp, Nereocystis luetkeana.</title>
        <authorList>
            <person name="Pfister C.A."/>
            <person name="Younker I.T."/>
            <person name="Light S.H."/>
        </authorList>
    </citation>
    <scope>NUCLEOTIDE SEQUENCE [LARGE SCALE GENOMIC DNA]</scope>
    <source>
        <strain evidence="4 5">TI.4.07</strain>
    </source>
</reference>
<dbReference type="RefSeq" id="WP_341568209.1">
    <property type="nucleotide sequence ID" value="NZ_JBAKAR010000081.1"/>
</dbReference>
<sequence>ATFPTRQGDEWVNVTTDELFKGKTVVVFALPGAFTPTCSSTHLPRYNELAGVLKENGVDEIICLSVNDTFVMNAWLADQEAE</sequence>
<evidence type="ECO:0000256" key="1">
    <source>
        <dbReference type="ARBA" id="ARBA00022559"/>
    </source>
</evidence>
<gene>
    <name evidence="4" type="ORF">V6242_17710</name>
</gene>
<dbReference type="Proteomes" id="UP001379949">
    <property type="component" value="Unassembled WGS sequence"/>
</dbReference>
<dbReference type="SUPFAM" id="SSF52833">
    <property type="entry name" value="Thioredoxin-like"/>
    <property type="match status" value="1"/>
</dbReference>
<protein>
    <submittedName>
        <fullName evidence="4">Redoxin family protein</fullName>
    </submittedName>
</protein>
<dbReference type="InterPro" id="IPR013766">
    <property type="entry name" value="Thioredoxin_domain"/>
</dbReference>
<evidence type="ECO:0000313" key="4">
    <source>
        <dbReference type="EMBL" id="MEL0614983.1"/>
    </source>
</evidence>
<feature type="non-terminal residue" evidence="4">
    <location>
        <position position="1"/>
    </location>
</feature>